<dbReference type="Proteomes" id="UP000198619">
    <property type="component" value="Unassembled WGS sequence"/>
</dbReference>
<evidence type="ECO:0008006" key="3">
    <source>
        <dbReference type="Google" id="ProtNLM"/>
    </source>
</evidence>
<dbReference type="STRING" id="84698.SAMN04488528_101915"/>
<organism evidence="1 2">
    <name type="scientific">Clostridium frigidicarnis</name>
    <dbReference type="NCBI Taxonomy" id="84698"/>
    <lineage>
        <taxon>Bacteria</taxon>
        <taxon>Bacillati</taxon>
        <taxon>Bacillota</taxon>
        <taxon>Clostridia</taxon>
        <taxon>Eubacteriales</taxon>
        <taxon>Clostridiaceae</taxon>
        <taxon>Clostridium</taxon>
    </lineage>
</organism>
<gene>
    <name evidence="1" type="ORF">SAMN04488528_101915</name>
</gene>
<protein>
    <recommendedName>
        <fullName evidence="3">Virus attachment protein p12 family protein</fullName>
    </recommendedName>
</protein>
<dbReference type="AlphaFoldDB" id="A0A1I0ZAM2"/>
<sequence length="54" mass="6048">MELLITGVILIVAMFILYKNLNKARKGQCTCSSKNCSSCPKTLLKVSRDKENDK</sequence>
<name>A0A1I0ZAM2_9CLOT</name>
<evidence type="ECO:0000313" key="1">
    <source>
        <dbReference type="EMBL" id="SFB22685.1"/>
    </source>
</evidence>
<dbReference type="EMBL" id="FOKI01000019">
    <property type="protein sequence ID" value="SFB22685.1"/>
    <property type="molecule type" value="Genomic_DNA"/>
</dbReference>
<accession>A0A1I0ZAM2</accession>
<dbReference type="RefSeq" id="WP_090041754.1">
    <property type="nucleotide sequence ID" value="NZ_FOKI01000019.1"/>
</dbReference>
<reference evidence="1 2" key="1">
    <citation type="submission" date="2016-10" db="EMBL/GenBank/DDBJ databases">
        <authorList>
            <person name="de Groot N.N."/>
        </authorList>
    </citation>
    <scope>NUCLEOTIDE SEQUENCE [LARGE SCALE GENOMIC DNA]</scope>
    <source>
        <strain evidence="1 2">DSM 12271</strain>
    </source>
</reference>
<keyword evidence="2" id="KW-1185">Reference proteome</keyword>
<dbReference type="Pfam" id="PF12669">
    <property type="entry name" value="FeoB_associated"/>
    <property type="match status" value="1"/>
</dbReference>
<proteinExistence type="predicted"/>
<evidence type="ECO:0000313" key="2">
    <source>
        <dbReference type="Proteomes" id="UP000198619"/>
    </source>
</evidence>